<keyword evidence="2" id="KW-0472">Membrane</keyword>
<feature type="signal peptide" evidence="3">
    <location>
        <begin position="1"/>
        <end position="20"/>
    </location>
</feature>
<accession>A0A1G4B3W3</accession>
<comment type="caution">
    <text evidence="4">The sequence shown here is derived from an EMBL/GenBank/DDBJ whole genome shotgun (WGS) entry which is preliminary data.</text>
</comment>
<sequence>MNSLFRVVIAAAIWLRMAAAEPRNLNRNPIPRQTLAPKHDSREAAPTPTSAPEGKLELRAADLAARTLGMNTCGIVTLPWYTYPLACASTQPCQTASNYMLCGTVVSDRCYDGTAAVCKSSSIGPNTRCWHVHDLLHKTNSMANIRVHSTIMDGTWLPKCVTYYKDIDRNNWIWYLGCQLELHSGLTSIVLVPETVEDNFLDGSQTTLASTDSTASSIDITLTSSTSASASSSVSHNADPSPTSSPASASSDIPAIVGGVIGGVAVVMIGVCVVVWLIVRKKRASRAQDVTSASHNPTQGAQMPSQPEIALSLGHQPQYAGFAERYKYQSVSATSPSLQSEAYLAPSPSPRNTASSGNGVVEMG</sequence>
<keyword evidence="5" id="KW-1185">Reference proteome</keyword>
<keyword evidence="2" id="KW-0812">Transmembrane</keyword>
<feature type="region of interest" description="Disordered" evidence="1">
    <location>
        <begin position="229"/>
        <end position="250"/>
    </location>
</feature>
<dbReference type="Proteomes" id="UP000176998">
    <property type="component" value="Unassembled WGS sequence"/>
</dbReference>
<feature type="chain" id="PRO_5009602436" evidence="3">
    <location>
        <begin position="21"/>
        <end position="364"/>
    </location>
</feature>
<protein>
    <submittedName>
        <fullName evidence="4">Uncharacterized protein</fullName>
    </submittedName>
</protein>
<dbReference type="OrthoDB" id="4847721at2759"/>
<feature type="region of interest" description="Disordered" evidence="1">
    <location>
        <begin position="339"/>
        <end position="364"/>
    </location>
</feature>
<dbReference type="STRING" id="1209926.A0A1G4B3W3"/>
<keyword evidence="3" id="KW-0732">Signal</keyword>
<evidence type="ECO:0000256" key="3">
    <source>
        <dbReference type="SAM" id="SignalP"/>
    </source>
</evidence>
<reference evidence="4 5" key="1">
    <citation type="submission" date="2016-09" db="EMBL/GenBank/DDBJ databases">
        <authorList>
            <person name="Capua I."/>
            <person name="De Benedictis P."/>
            <person name="Joannis T."/>
            <person name="Lombin L.H."/>
            <person name="Cattoli G."/>
        </authorList>
    </citation>
    <scope>NUCLEOTIDE SEQUENCE [LARGE SCALE GENOMIC DNA]</scope>
    <source>
        <strain evidence="4 5">IMI 309357</strain>
    </source>
</reference>
<keyword evidence="2" id="KW-1133">Transmembrane helix</keyword>
<dbReference type="AlphaFoldDB" id="A0A1G4B3W3"/>
<feature type="region of interest" description="Disordered" evidence="1">
    <location>
        <begin position="26"/>
        <end position="55"/>
    </location>
</feature>
<evidence type="ECO:0000313" key="5">
    <source>
        <dbReference type="Proteomes" id="UP000176998"/>
    </source>
</evidence>
<organism evidence="4 5">
    <name type="scientific">Colletotrichum orchidophilum</name>
    <dbReference type="NCBI Taxonomy" id="1209926"/>
    <lineage>
        <taxon>Eukaryota</taxon>
        <taxon>Fungi</taxon>
        <taxon>Dikarya</taxon>
        <taxon>Ascomycota</taxon>
        <taxon>Pezizomycotina</taxon>
        <taxon>Sordariomycetes</taxon>
        <taxon>Hypocreomycetidae</taxon>
        <taxon>Glomerellales</taxon>
        <taxon>Glomerellaceae</taxon>
        <taxon>Colletotrichum</taxon>
    </lineage>
</organism>
<name>A0A1G4B3W3_9PEZI</name>
<gene>
    <name evidence="4" type="ORF">CORC01_08621</name>
</gene>
<dbReference type="GeneID" id="34561761"/>
<evidence type="ECO:0000256" key="2">
    <source>
        <dbReference type="SAM" id="Phobius"/>
    </source>
</evidence>
<proteinExistence type="predicted"/>
<evidence type="ECO:0000313" key="4">
    <source>
        <dbReference type="EMBL" id="OHE96084.1"/>
    </source>
</evidence>
<feature type="transmembrane region" description="Helical" evidence="2">
    <location>
        <begin position="255"/>
        <end position="279"/>
    </location>
</feature>
<dbReference type="EMBL" id="MJBS01000074">
    <property type="protein sequence ID" value="OHE96084.1"/>
    <property type="molecule type" value="Genomic_DNA"/>
</dbReference>
<dbReference type="RefSeq" id="XP_022473245.1">
    <property type="nucleotide sequence ID" value="XM_022620251.1"/>
</dbReference>
<evidence type="ECO:0000256" key="1">
    <source>
        <dbReference type="SAM" id="MobiDB-lite"/>
    </source>
</evidence>